<evidence type="ECO:0000313" key="2">
    <source>
        <dbReference type="Proteomes" id="UP000824259"/>
    </source>
</evidence>
<dbReference type="PANTHER" id="PTHR34071:SF2">
    <property type="entry name" value="FLAVIN-NUCLEOTIDE-BINDING PROTEIN"/>
    <property type="match status" value="1"/>
</dbReference>
<accession>A0A9D2IDN1</accession>
<dbReference type="Proteomes" id="UP000824259">
    <property type="component" value="Unassembled WGS sequence"/>
</dbReference>
<sequence length="161" mass="18583">MEYRNDQIRRQDRLLDHQEALKLLKESEYGFLSMQLPDGGGYGIPINYAWDGTSSLYIHCAPEGKKLDCIRQHPDVSFCIVGRTEIQPAKFTTAYESVHLCCRAHTDLPDEERHKALELILEKYSPQDKEIGLKYAEKSFHRTAAIRLDILTWSGKCKKKL</sequence>
<protein>
    <submittedName>
        <fullName evidence="1">Pyridoxamine 5'-phosphate oxidase family protein</fullName>
    </submittedName>
</protein>
<comment type="caution">
    <text evidence="1">The sequence shown here is derived from an EMBL/GenBank/DDBJ whole genome shotgun (WGS) entry which is preliminary data.</text>
</comment>
<proteinExistence type="predicted"/>
<dbReference type="EMBL" id="DWYR01000004">
    <property type="protein sequence ID" value="HJA98177.1"/>
    <property type="molecule type" value="Genomic_DNA"/>
</dbReference>
<dbReference type="Gene3D" id="2.30.110.10">
    <property type="entry name" value="Electron Transport, Fmn-binding Protein, Chain A"/>
    <property type="match status" value="1"/>
</dbReference>
<evidence type="ECO:0000313" key="1">
    <source>
        <dbReference type="EMBL" id="HJA98177.1"/>
    </source>
</evidence>
<dbReference type="PANTHER" id="PTHR34071">
    <property type="entry name" value="5-NITROIMIDAZOLE ANTIBIOTICS RESISTANCE PROTEIN, NIMA-FAMILY-RELATED PROTEIN-RELATED"/>
    <property type="match status" value="1"/>
</dbReference>
<name>A0A9D2IDN1_9BACT</name>
<dbReference type="InterPro" id="IPR012349">
    <property type="entry name" value="Split_barrel_FMN-bd"/>
</dbReference>
<reference evidence="1" key="2">
    <citation type="submission" date="2021-04" db="EMBL/GenBank/DDBJ databases">
        <authorList>
            <person name="Gilroy R."/>
        </authorList>
    </citation>
    <scope>NUCLEOTIDE SEQUENCE</scope>
    <source>
        <strain evidence="1">CHK169-11906</strain>
    </source>
</reference>
<dbReference type="SUPFAM" id="SSF50475">
    <property type="entry name" value="FMN-binding split barrel"/>
    <property type="match status" value="1"/>
</dbReference>
<gene>
    <name evidence="1" type="ORF">H9779_01055</name>
</gene>
<dbReference type="Pfam" id="PF12900">
    <property type="entry name" value="Pyridox_ox_2"/>
    <property type="match status" value="1"/>
</dbReference>
<dbReference type="AlphaFoldDB" id="A0A9D2IDN1"/>
<organism evidence="1 2">
    <name type="scientific">Candidatus Alistipes avicola</name>
    <dbReference type="NCBI Taxonomy" id="2838432"/>
    <lineage>
        <taxon>Bacteria</taxon>
        <taxon>Pseudomonadati</taxon>
        <taxon>Bacteroidota</taxon>
        <taxon>Bacteroidia</taxon>
        <taxon>Bacteroidales</taxon>
        <taxon>Rikenellaceae</taxon>
        <taxon>Alistipes</taxon>
    </lineage>
</organism>
<dbReference type="InterPro" id="IPR024747">
    <property type="entry name" value="Pyridox_Oxase-rel"/>
</dbReference>
<reference evidence="1" key="1">
    <citation type="journal article" date="2021" name="PeerJ">
        <title>Extensive microbial diversity within the chicken gut microbiome revealed by metagenomics and culture.</title>
        <authorList>
            <person name="Gilroy R."/>
            <person name="Ravi A."/>
            <person name="Getino M."/>
            <person name="Pursley I."/>
            <person name="Horton D.L."/>
            <person name="Alikhan N.F."/>
            <person name="Baker D."/>
            <person name="Gharbi K."/>
            <person name="Hall N."/>
            <person name="Watson M."/>
            <person name="Adriaenssens E.M."/>
            <person name="Foster-Nyarko E."/>
            <person name="Jarju S."/>
            <person name="Secka A."/>
            <person name="Antonio M."/>
            <person name="Oren A."/>
            <person name="Chaudhuri R.R."/>
            <person name="La Ragione R."/>
            <person name="Hildebrand F."/>
            <person name="Pallen M.J."/>
        </authorList>
    </citation>
    <scope>NUCLEOTIDE SEQUENCE</scope>
    <source>
        <strain evidence="1">CHK169-11906</strain>
    </source>
</reference>